<organism evidence="3 4">
    <name type="scientific">Saccharopolyspora taberi</name>
    <dbReference type="NCBI Taxonomy" id="60895"/>
    <lineage>
        <taxon>Bacteria</taxon>
        <taxon>Bacillati</taxon>
        <taxon>Actinomycetota</taxon>
        <taxon>Actinomycetes</taxon>
        <taxon>Pseudonocardiales</taxon>
        <taxon>Pseudonocardiaceae</taxon>
        <taxon>Saccharopolyspora</taxon>
    </lineage>
</organism>
<reference evidence="3 4" key="1">
    <citation type="journal article" date="2019" name="Int. J. Syst. Evol. Microbiol.">
        <title>The Global Catalogue of Microorganisms (GCM) 10K type strain sequencing project: providing services to taxonomists for standard genome sequencing and annotation.</title>
        <authorList>
            <consortium name="The Broad Institute Genomics Platform"/>
            <consortium name="The Broad Institute Genome Sequencing Center for Infectious Disease"/>
            <person name="Wu L."/>
            <person name="Ma J."/>
        </authorList>
    </citation>
    <scope>NUCLEOTIDE SEQUENCE [LARGE SCALE GENOMIC DNA]</scope>
    <source>
        <strain evidence="3 4">JCM 9383</strain>
    </source>
</reference>
<feature type="domain" description="YcaO" evidence="2">
    <location>
        <begin position="56"/>
        <end position="421"/>
    </location>
</feature>
<keyword evidence="4" id="KW-1185">Reference proteome</keyword>
<gene>
    <name evidence="3" type="ORF">GCM10010470_36480</name>
</gene>
<dbReference type="Proteomes" id="UP001500979">
    <property type="component" value="Unassembled WGS sequence"/>
</dbReference>
<dbReference type="PANTHER" id="PTHR37809:SF1">
    <property type="entry name" value="RIBOSOMAL PROTEIN S12 METHYLTHIOTRANSFERASE ACCESSORY FACTOR YCAO"/>
    <property type="match status" value="1"/>
</dbReference>
<comment type="caution">
    <text evidence="3">The sequence shown here is derived from an EMBL/GenBank/DDBJ whole genome shotgun (WGS) entry which is preliminary data.</text>
</comment>
<feature type="region of interest" description="Disordered" evidence="1">
    <location>
        <begin position="400"/>
        <end position="421"/>
    </location>
</feature>
<dbReference type="InterPro" id="IPR003776">
    <property type="entry name" value="YcaO-like_dom"/>
</dbReference>
<dbReference type="Pfam" id="PF02624">
    <property type="entry name" value="YcaO"/>
    <property type="match status" value="1"/>
</dbReference>
<protein>
    <recommendedName>
        <fullName evidence="2">YcaO domain-containing protein</fullName>
    </recommendedName>
</protein>
<name>A0ABN3VGD8_9PSEU</name>
<dbReference type="PANTHER" id="PTHR37809">
    <property type="entry name" value="RIBOSOMAL PROTEIN S12 METHYLTHIOTRANSFERASE ACCESSORY FACTOR YCAO"/>
    <property type="match status" value="1"/>
</dbReference>
<dbReference type="Gene3D" id="3.30.1330.230">
    <property type="match status" value="1"/>
</dbReference>
<sequence length="421" mass="44627">MPIRPQEAVPALPTRVHLFNPFPGNPEIVFGRIAARSPAFGRNPAAGGDQVVVGSAAGRSEESVVPRTRGELFERAANIIAGRTAEGRATVASFSELRRAGRTALDPASWHGSGGAEDREFRLQWVNGECLLTGEPTLVPAGAVFLQHRSPTVINVGSTGLAAHHDHDSAVRHALLETLERDLVWRAWYGVGADVPDGRRIALPRDLEATVDGMGLRAGALLLAGPARTGCVVVCLATPEGREQAFGARCVVDSSADELCRGVEAAGYEALMLRWSMRSSKAAEIAWREWGASSQVPPRNAVEHGLAAFHGRLGLNPWSRLCRRVGRSEAWGVVDFDGGEHGGERERSGQALDTSELVDSLCEHTRSAAVVVDTTVPGLGPEGSVALRVVVPGARALPGDERKAVVPAEPGGHRPPPHPFG</sequence>
<evidence type="ECO:0000313" key="3">
    <source>
        <dbReference type="EMBL" id="GAA2798002.1"/>
    </source>
</evidence>
<dbReference type="PROSITE" id="PS51664">
    <property type="entry name" value="YCAO"/>
    <property type="match status" value="1"/>
</dbReference>
<evidence type="ECO:0000313" key="4">
    <source>
        <dbReference type="Proteomes" id="UP001500979"/>
    </source>
</evidence>
<proteinExistence type="predicted"/>
<dbReference type="RefSeq" id="WP_344681188.1">
    <property type="nucleotide sequence ID" value="NZ_BAAAUX010000014.1"/>
</dbReference>
<accession>A0ABN3VGD8</accession>
<evidence type="ECO:0000259" key="2">
    <source>
        <dbReference type="PROSITE" id="PS51664"/>
    </source>
</evidence>
<evidence type="ECO:0000256" key="1">
    <source>
        <dbReference type="SAM" id="MobiDB-lite"/>
    </source>
</evidence>
<dbReference type="EMBL" id="BAAAUX010000014">
    <property type="protein sequence ID" value="GAA2798002.1"/>
    <property type="molecule type" value="Genomic_DNA"/>
</dbReference>